<dbReference type="GeneID" id="84217884"/>
<dbReference type="EMBL" id="JABGBP010000103">
    <property type="protein sequence ID" value="NOL59862.1"/>
    <property type="molecule type" value="Genomic_DNA"/>
</dbReference>
<gene>
    <name evidence="1" type="ORF">HLB00_03310</name>
</gene>
<protein>
    <submittedName>
        <fullName evidence="1">Uncharacterized protein</fullName>
    </submittedName>
</protein>
<sequence length="50" mass="5888">MCEDCMDESCKCDSCYNYRHYSACPVCGHTVFLDCCQGFIKHKYDMDFKL</sequence>
<name>A0A7K4FLE2_9ARCH</name>
<evidence type="ECO:0000313" key="2">
    <source>
        <dbReference type="Proteomes" id="UP000546917"/>
    </source>
</evidence>
<reference evidence="1 2" key="1">
    <citation type="submission" date="2020-05" db="EMBL/GenBank/DDBJ databases">
        <authorList>
            <person name="Zhang R."/>
        </authorList>
    </citation>
    <scope>NUCLEOTIDE SEQUENCE [LARGE SCALE GENOMIC DNA]</scope>
    <source>
        <strain evidence="1 2">DSM 28986</strain>
    </source>
</reference>
<evidence type="ECO:0000313" key="1">
    <source>
        <dbReference type="EMBL" id="NOL59862.1"/>
    </source>
</evidence>
<organism evidence="1 2">
    <name type="scientific">Ferroplasma acidiphilum</name>
    <dbReference type="NCBI Taxonomy" id="74969"/>
    <lineage>
        <taxon>Archaea</taxon>
        <taxon>Methanobacteriati</taxon>
        <taxon>Thermoplasmatota</taxon>
        <taxon>Thermoplasmata</taxon>
        <taxon>Thermoplasmatales</taxon>
        <taxon>Ferroplasmaceae</taxon>
        <taxon>Ferroplasma</taxon>
    </lineage>
</organism>
<dbReference type="RefSeq" id="WP_155951134.1">
    <property type="nucleotide sequence ID" value="NZ_CP015363.1"/>
</dbReference>
<dbReference type="AlphaFoldDB" id="A0A7K4FLE2"/>
<dbReference type="Proteomes" id="UP000546917">
    <property type="component" value="Unassembled WGS sequence"/>
</dbReference>
<comment type="caution">
    <text evidence="1">The sequence shown here is derived from an EMBL/GenBank/DDBJ whole genome shotgun (WGS) entry which is preliminary data.</text>
</comment>
<accession>A0A7K4FLE2</accession>
<dbReference type="OrthoDB" id="373288at2157"/>
<proteinExistence type="predicted"/>